<dbReference type="PROSITE" id="PS50977">
    <property type="entry name" value="HTH_TETR_2"/>
    <property type="match status" value="1"/>
</dbReference>
<dbReference type="GO" id="GO:0000976">
    <property type="term" value="F:transcription cis-regulatory region binding"/>
    <property type="evidence" value="ECO:0007669"/>
    <property type="project" value="TreeGrafter"/>
</dbReference>
<comment type="caution">
    <text evidence="6">The sequence shown here is derived from an EMBL/GenBank/DDBJ whole genome shotgun (WGS) entry which is preliminary data.</text>
</comment>
<keyword evidence="1" id="KW-0805">Transcription regulation</keyword>
<keyword evidence="3" id="KW-0804">Transcription</keyword>
<organism evidence="6 7">
    <name type="scientific">Microbacterium marinum</name>
    <dbReference type="NCBI Taxonomy" id="421115"/>
    <lineage>
        <taxon>Bacteria</taxon>
        <taxon>Bacillati</taxon>
        <taxon>Actinomycetota</taxon>
        <taxon>Actinomycetes</taxon>
        <taxon>Micrococcales</taxon>
        <taxon>Microbacteriaceae</taxon>
        <taxon>Microbacterium</taxon>
    </lineage>
</organism>
<feature type="domain" description="HTH tetR-type" evidence="5">
    <location>
        <begin position="21"/>
        <end position="81"/>
    </location>
</feature>
<evidence type="ECO:0000256" key="3">
    <source>
        <dbReference type="ARBA" id="ARBA00023163"/>
    </source>
</evidence>
<dbReference type="Proteomes" id="UP000573729">
    <property type="component" value="Unassembled WGS sequence"/>
</dbReference>
<accession>A0A7W7BUS9</accession>
<gene>
    <name evidence="6" type="ORF">BKA24_002723</name>
</gene>
<evidence type="ECO:0000313" key="6">
    <source>
        <dbReference type="EMBL" id="MBB4668014.1"/>
    </source>
</evidence>
<dbReference type="PRINTS" id="PR00455">
    <property type="entry name" value="HTHTETR"/>
</dbReference>
<dbReference type="SUPFAM" id="SSF46689">
    <property type="entry name" value="Homeodomain-like"/>
    <property type="match status" value="1"/>
</dbReference>
<dbReference type="PANTHER" id="PTHR30055">
    <property type="entry name" value="HTH-TYPE TRANSCRIPTIONAL REGULATOR RUTR"/>
    <property type="match status" value="1"/>
</dbReference>
<dbReference type="Pfam" id="PF00440">
    <property type="entry name" value="TetR_N"/>
    <property type="match status" value="1"/>
</dbReference>
<evidence type="ECO:0000259" key="5">
    <source>
        <dbReference type="PROSITE" id="PS50977"/>
    </source>
</evidence>
<dbReference type="InterPro" id="IPR009057">
    <property type="entry name" value="Homeodomain-like_sf"/>
</dbReference>
<dbReference type="InterPro" id="IPR050109">
    <property type="entry name" value="HTH-type_TetR-like_transc_reg"/>
</dbReference>
<evidence type="ECO:0000313" key="7">
    <source>
        <dbReference type="Proteomes" id="UP000573729"/>
    </source>
</evidence>
<dbReference type="RefSeq" id="WP_343066128.1">
    <property type="nucleotide sequence ID" value="NZ_JACHMD010000001.1"/>
</dbReference>
<dbReference type="InterPro" id="IPR001647">
    <property type="entry name" value="HTH_TetR"/>
</dbReference>
<keyword evidence="2 4" id="KW-0238">DNA-binding</keyword>
<name>A0A7W7BUS9_9MICO</name>
<reference evidence="6 7" key="1">
    <citation type="submission" date="2020-08" db="EMBL/GenBank/DDBJ databases">
        <title>Sequencing the genomes of 1000 actinobacteria strains.</title>
        <authorList>
            <person name="Klenk H.-P."/>
        </authorList>
    </citation>
    <scope>NUCLEOTIDE SEQUENCE [LARGE SCALE GENOMIC DNA]</scope>
    <source>
        <strain evidence="6 7">DSM 24947</strain>
    </source>
</reference>
<evidence type="ECO:0000256" key="2">
    <source>
        <dbReference type="ARBA" id="ARBA00023125"/>
    </source>
</evidence>
<dbReference type="PANTHER" id="PTHR30055:SF238">
    <property type="entry name" value="MYCOFACTOCIN BIOSYNTHESIS TRANSCRIPTIONAL REGULATOR MFTR-RELATED"/>
    <property type="match status" value="1"/>
</dbReference>
<dbReference type="GO" id="GO:0003700">
    <property type="term" value="F:DNA-binding transcription factor activity"/>
    <property type="evidence" value="ECO:0007669"/>
    <property type="project" value="TreeGrafter"/>
</dbReference>
<dbReference type="EMBL" id="JACHMD010000001">
    <property type="protein sequence ID" value="MBB4668014.1"/>
    <property type="molecule type" value="Genomic_DNA"/>
</dbReference>
<evidence type="ECO:0000256" key="1">
    <source>
        <dbReference type="ARBA" id="ARBA00023015"/>
    </source>
</evidence>
<proteinExistence type="predicted"/>
<evidence type="ECO:0000256" key="4">
    <source>
        <dbReference type="PROSITE-ProRule" id="PRU00335"/>
    </source>
</evidence>
<protein>
    <submittedName>
        <fullName evidence="6">AcrR family transcriptional regulator</fullName>
    </submittedName>
</protein>
<dbReference type="AlphaFoldDB" id="A0A7W7BUS9"/>
<sequence>MAPDSITDDAATPGLRERRRRETLRELSDAALELFEQHGVHGTTVDDIAARAGTSPRTFFRYFPTKEAAVFPSSEDAAELVRAMTDAIARGETLIRAIEHSWLRLLADFDAHPGEHRRALRFRRLVGAEPTLLALALRNEAEQTDRLTDAAVDAAGADADVLTTRAAIAAVALIVRLAFDEWAGRAEAGTAASVHAIYLELRRGVASLAEQLNDPAPH</sequence>
<feature type="DNA-binding region" description="H-T-H motif" evidence="4">
    <location>
        <begin position="44"/>
        <end position="63"/>
    </location>
</feature>
<keyword evidence="7" id="KW-1185">Reference proteome</keyword>
<dbReference type="Gene3D" id="1.10.357.10">
    <property type="entry name" value="Tetracycline Repressor, domain 2"/>
    <property type="match status" value="1"/>
</dbReference>